<dbReference type="Proteomes" id="UP000076761">
    <property type="component" value="Unassembled WGS sequence"/>
</dbReference>
<evidence type="ECO:0000313" key="2">
    <source>
        <dbReference type="Proteomes" id="UP000076761"/>
    </source>
</evidence>
<evidence type="ECO:0000313" key="1">
    <source>
        <dbReference type="EMBL" id="KZT14574.1"/>
    </source>
</evidence>
<name>A0A165JRN8_9AGAM</name>
<dbReference type="EMBL" id="KV425849">
    <property type="protein sequence ID" value="KZT14574.1"/>
    <property type="molecule type" value="Genomic_DNA"/>
</dbReference>
<accession>A0A165JRN8</accession>
<organism evidence="1 2">
    <name type="scientific">Neolentinus lepideus HHB14362 ss-1</name>
    <dbReference type="NCBI Taxonomy" id="1314782"/>
    <lineage>
        <taxon>Eukaryota</taxon>
        <taxon>Fungi</taxon>
        <taxon>Dikarya</taxon>
        <taxon>Basidiomycota</taxon>
        <taxon>Agaricomycotina</taxon>
        <taxon>Agaricomycetes</taxon>
        <taxon>Gloeophyllales</taxon>
        <taxon>Gloeophyllaceae</taxon>
        <taxon>Neolentinus</taxon>
    </lineage>
</organism>
<gene>
    <name evidence="1" type="ORF">NEOLEDRAFT_1184909</name>
</gene>
<dbReference type="InParanoid" id="A0A165JRN8"/>
<proteinExistence type="predicted"/>
<protein>
    <submittedName>
        <fullName evidence="1">Uncharacterized protein</fullName>
    </submittedName>
</protein>
<dbReference type="AlphaFoldDB" id="A0A165JRN8"/>
<sequence>MRLVRSRPLEGVASTPVRDVCLLVLSLAPFTRLPRCAQPRALVSTPGEDPLALTPLEVETVSVDASRGGD</sequence>
<reference evidence="1 2" key="1">
    <citation type="journal article" date="2016" name="Mol. Biol. Evol.">
        <title>Comparative Genomics of Early-Diverging Mushroom-Forming Fungi Provides Insights into the Origins of Lignocellulose Decay Capabilities.</title>
        <authorList>
            <person name="Nagy L.G."/>
            <person name="Riley R."/>
            <person name="Tritt A."/>
            <person name="Adam C."/>
            <person name="Daum C."/>
            <person name="Floudas D."/>
            <person name="Sun H."/>
            <person name="Yadav J.S."/>
            <person name="Pangilinan J."/>
            <person name="Larsson K.H."/>
            <person name="Matsuura K."/>
            <person name="Barry K."/>
            <person name="Labutti K."/>
            <person name="Kuo R."/>
            <person name="Ohm R.A."/>
            <person name="Bhattacharya S.S."/>
            <person name="Shirouzu T."/>
            <person name="Yoshinaga Y."/>
            <person name="Martin F.M."/>
            <person name="Grigoriev I.V."/>
            <person name="Hibbett D.S."/>
        </authorList>
    </citation>
    <scope>NUCLEOTIDE SEQUENCE [LARGE SCALE GENOMIC DNA]</scope>
    <source>
        <strain evidence="1 2">HHB14362 ss-1</strain>
    </source>
</reference>
<keyword evidence="2" id="KW-1185">Reference proteome</keyword>